<feature type="region of interest" description="Disordered" evidence="2">
    <location>
        <begin position="1"/>
        <end position="84"/>
    </location>
</feature>
<dbReference type="OrthoDB" id="5400814at2"/>
<keyword evidence="5" id="KW-1185">Reference proteome</keyword>
<feature type="compositionally biased region" description="Low complexity" evidence="2">
    <location>
        <begin position="288"/>
        <end position="307"/>
    </location>
</feature>
<feature type="compositionally biased region" description="Low complexity" evidence="2">
    <location>
        <begin position="517"/>
        <end position="540"/>
    </location>
</feature>
<dbReference type="Gene3D" id="1.20.120.20">
    <property type="entry name" value="Apolipoprotein"/>
    <property type="match status" value="1"/>
</dbReference>
<proteinExistence type="predicted"/>
<feature type="region of interest" description="Disordered" evidence="2">
    <location>
        <begin position="180"/>
        <end position="307"/>
    </location>
</feature>
<feature type="compositionally biased region" description="Basic and acidic residues" evidence="2">
    <location>
        <begin position="426"/>
        <end position="437"/>
    </location>
</feature>
<feature type="compositionally biased region" description="Basic and acidic residues" evidence="2">
    <location>
        <begin position="833"/>
        <end position="881"/>
    </location>
</feature>
<feature type="region of interest" description="Disordered" evidence="2">
    <location>
        <begin position="758"/>
        <end position="808"/>
    </location>
</feature>
<feature type="region of interest" description="Disordered" evidence="2">
    <location>
        <begin position="709"/>
        <end position="741"/>
    </location>
</feature>
<feature type="compositionally biased region" description="Acidic residues" evidence="2">
    <location>
        <begin position="445"/>
        <end position="459"/>
    </location>
</feature>
<organism evidence="4 5">
    <name type="scientific">Cystobacter ferrugineus</name>
    <dbReference type="NCBI Taxonomy" id="83449"/>
    <lineage>
        <taxon>Bacteria</taxon>
        <taxon>Pseudomonadati</taxon>
        <taxon>Myxococcota</taxon>
        <taxon>Myxococcia</taxon>
        <taxon>Myxococcales</taxon>
        <taxon>Cystobacterineae</taxon>
        <taxon>Archangiaceae</taxon>
        <taxon>Cystobacter</taxon>
    </lineage>
</organism>
<feature type="compositionally biased region" description="Basic and acidic residues" evidence="2">
    <location>
        <begin position="888"/>
        <end position="946"/>
    </location>
</feature>
<feature type="coiled-coil region" evidence="1">
    <location>
        <begin position="970"/>
        <end position="1012"/>
    </location>
</feature>
<comment type="caution">
    <text evidence="4">The sequence shown here is derived from an EMBL/GenBank/DDBJ whole genome shotgun (WGS) entry which is preliminary data.</text>
</comment>
<feature type="compositionally biased region" description="Gly residues" evidence="2">
    <location>
        <begin position="555"/>
        <end position="571"/>
    </location>
</feature>
<protein>
    <recommendedName>
        <fullName evidence="3">eCIS core domain-containing protein</fullName>
    </recommendedName>
</protein>
<feature type="compositionally biased region" description="Basic and acidic residues" evidence="2">
    <location>
        <begin position="1332"/>
        <end position="1347"/>
    </location>
</feature>
<dbReference type="SUPFAM" id="SSF58113">
    <property type="entry name" value="Apolipoprotein A-I"/>
    <property type="match status" value="1"/>
</dbReference>
<feature type="compositionally biased region" description="Low complexity" evidence="2">
    <location>
        <begin position="8"/>
        <end position="40"/>
    </location>
</feature>
<reference evidence="5" key="1">
    <citation type="submission" date="2016-11" db="EMBL/GenBank/DDBJ databases">
        <authorList>
            <person name="Shukria A."/>
            <person name="Stevens D.C."/>
        </authorList>
    </citation>
    <scope>NUCLEOTIDE SEQUENCE [LARGE SCALE GENOMIC DNA]</scope>
    <source>
        <strain evidence="5">Cbfe23</strain>
    </source>
</reference>
<reference evidence="4 5" key="2">
    <citation type="submission" date="2016-12" db="EMBL/GenBank/DDBJ databases">
        <title>Draft Genome Sequence of Cystobacter ferrugineus Strain Cbfe23.</title>
        <authorList>
            <person name="Akbar S."/>
            <person name="Dowd S.E."/>
            <person name="Stevens D.C."/>
        </authorList>
    </citation>
    <scope>NUCLEOTIDE SEQUENCE [LARGE SCALE GENOMIC DNA]</scope>
    <source>
        <strain evidence="4 5">Cbfe23</strain>
    </source>
</reference>
<dbReference type="RefSeq" id="WP_071904352.1">
    <property type="nucleotide sequence ID" value="NZ_MPIN01000018.1"/>
</dbReference>
<feature type="compositionally biased region" description="Pro residues" evidence="2">
    <location>
        <begin position="671"/>
        <end position="684"/>
    </location>
</feature>
<gene>
    <name evidence="4" type="ORF">BON30_42690</name>
</gene>
<feature type="region of interest" description="Disordered" evidence="2">
    <location>
        <begin position="373"/>
        <end position="696"/>
    </location>
</feature>
<keyword evidence="1" id="KW-0175">Coiled coil</keyword>
<feature type="region of interest" description="Disordered" evidence="2">
    <location>
        <begin position="820"/>
        <end position="946"/>
    </location>
</feature>
<evidence type="ECO:0000256" key="2">
    <source>
        <dbReference type="SAM" id="MobiDB-lite"/>
    </source>
</evidence>
<feature type="coiled-coil region" evidence="1">
    <location>
        <begin position="1036"/>
        <end position="1063"/>
    </location>
</feature>
<feature type="compositionally biased region" description="Low complexity" evidence="2">
    <location>
        <begin position="381"/>
        <end position="411"/>
    </location>
</feature>
<evidence type="ECO:0000256" key="1">
    <source>
        <dbReference type="SAM" id="Coils"/>
    </source>
</evidence>
<dbReference type="Pfam" id="PF13699">
    <property type="entry name" value="eCIS_core"/>
    <property type="match status" value="1"/>
</dbReference>
<feature type="compositionally biased region" description="Polar residues" evidence="2">
    <location>
        <begin position="713"/>
        <end position="725"/>
    </location>
</feature>
<dbReference type="Proteomes" id="UP000182229">
    <property type="component" value="Unassembled WGS sequence"/>
</dbReference>
<evidence type="ECO:0000313" key="4">
    <source>
        <dbReference type="EMBL" id="OJH34521.1"/>
    </source>
</evidence>
<feature type="compositionally biased region" description="Basic and acidic residues" evidence="2">
    <location>
        <begin position="278"/>
        <end position="287"/>
    </location>
</feature>
<feature type="region of interest" description="Disordered" evidence="2">
    <location>
        <begin position="1326"/>
        <end position="1347"/>
    </location>
</feature>
<dbReference type="EMBL" id="MPIN01000018">
    <property type="protein sequence ID" value="OJH34521.1"/>
    <property type="molecule type" value="Genomic_DNA"/>
</dbReference>
<feature type="domain" description="eCIS core" evidence="3">
    <location>
        <begin position="47"/>
        <end position="123"/>
    </location>
</feature>
<feature type="region of interest" description="Disordered" evidence="2">
    <location>
        <begin position="121"/>
        <end position="144"/>
    </location>
</feature>
<sequence>MGSTTARQAPAASPKEASASKKPAQASSAPPTSEAPTAQALGAGRALPPTTRQRMERAFGRSFSDVSVHTGPEAESAASTHGAEALTQGSSIAFGAGRYQPGSEAGDKLIAHELAHVVQQSGGGASLQEKSLVSGPAEPAEQEADAVAARVVRGESAGLRSGGQVPTTRERLMRKALAGATLAPMVPVPVTTPAAGTAESLAEDSADSGLAEVAPSRGKREPRWPWGGAPTAERAMPPAVQAEAHERTRPAPVEGTDSRKAEANAPGGPGSAAVPVAGKEEGPRDQKATAATPRAPGAPRRAPVTPVGAGTAVRGVELTVHAAAGRLGAPSPAGTLARSTLSATPGAPTAVAAPRAVPAPAAVMPAPTALAAPQPMPAPATPTHGAPTAAAAPQAAPASAGGAVPASAGPGMEAGGAEGGAEATVTEEKMDAARPEEEAAAEALQDGEIEAGPDSDDVAAEAPTAEAPTGAAKLAPESAPLSGGAEGESVPASEPAVADAPQPAESPEDRQAREAEQAPFAEQAPSSPESASAEDAALSPGEQQAAMASLEEGTAAGGGGEAGGGGGGGGAIAEKAAPEVPDVSQAEPAQALGQVAHLPPAQLSQALSGVGQAVSRSVGEKRDELAASPPELETPTGMAARPRGLSVVPSPLPGEVARRPDKVLSSESAPVPRPEPMPAPPPAVSVPTPVLRGGEQGVMSAGDAARLGASIQGLPTSDPELSTSAGPAPLLALDGGADPGQLDAQRTEVEARIADAQVQGQAEVAQPMGEDEIAPEAAEGTLKAEVAPGGGAGAGGGVGGGEVDEAASIVAQEEHGADIQAAVLAGQGDMATEEARHAEAEEQGRQKTREEADRLSQEAAEAQRAEKDAARGEVEAAREQWSEAQRSVVEKGRTEADSKQEASRAQVRQEKERADTAASEHLESGEREAARHKREGEAKAARQKARAESESGGFLDWVADKATAFFDSIKEGIRAAIQEAREAVQRALDAARKLAREAIERARQAVVAAIREAGEALIAVGDTVLAAFPEARARFRANIEEKVRAAEETVNRLAEELQAGVQKLLDGLGELLDKALGLLEQGLLFIVDSVSAAVQGALEAAKAALETLGTFAQLIKDIAANPGQWLANLGAAVMDGLRNHLWKALKSAVAEWFNQKLEAVLGLGTTLLNLLVKGGLSIAKIGQMAWNALKEAIPPALIQLLVEKLVSMIIPAAGAVLAIIEGLQAAWGTVSRILQAMDRFIAFLKAVKTGGAGPQFANAVAAGAVAVIEFVANWLLARLRKPAGAVAGRLRAIGRKILDKLKRALKKVGQALKKAWRKLKARFKKSFKRKGKGEQKKDKRKAAEERLDKAERELRPRIAGMLQKGTPGALFQARLLAWRIQYRLSRLDVRQRGDRFNVIAVINPQRELGEGLSASDQKLLAALDELFTREGVELLRLVREITEELTRKHATQAKELATQQGTFKEREVQGRSITVDRNVPIPAVVEYIHQRGKPTEPHFRYEYGETSVRESYVPTPQQRKKMGPGGPLPDLTEGQAQVYGLGQGGRYSDIAKDLLPKMRAAGLSDAQIAQNLSLLVQTNTLLSDVSSNKELAKMFVALQHLLFVRESARTRANLAHSAMIVQLAAQGDIKDLAEAFTGASTQQQGGGALPVSFEQAAGAARRLDRVLGFEPQRGGTPATHVLELAWREYDLVVRWIHVRLRMKAKTGKLQFDGENSLDQYVKAQFTALMKDKAQLRLFIEGNLQKFYERRPPKSPPPP</sequence>
<feature type="compositionally biased region" description="Low complexity" evidence="2">
    <location>
        <begin position="460"/>
        <end position="472"/>
    </location>
</feature>
<accession>A0A1L9AWX8</accession>
<dbReference type="STRING" id="83449.BON30_42690"/>
<name>A0A1L9AWX8_9BACT</name>
<feature type="compositionally biased region" description="Low complexity" evidence="2">
    <location>
        <begin position="180"/>
        <end position="198"/>
    </location>
</feature>
<evidence type="ECO:0000313" key="5">
    <source>
        <dbReference type="Proteomes" id="UP000182229"/>
    </source>
</evidence>
<feature type="compositionally biased region" description="Basic and acidic residues" evidence="2">
    <location>
        <begin position="507"/>
        <end position="516"/>
    </location>
</feature>
<feature type="compositionally biased region" description="Gly residues" evidence="2">
    <location>
        <begin position="788"/>
        <end position="801"/>
    </location>
</feature>
<evidence type="ECO:0000259" key="3">
    <source>
        <dbReference type="Pfam" id="PF13699"/>
    </source>
</evidence>
<dbReference type="InterPro" id="IPR025295">
    <property type="entry name" value="eCIS_core_dom"/>
</dbReference>